<dbReference type="Gramene" id="FCD_00024080-RA">
    <property type="protein sequence ID" value="FCD_00024080-RA:cds"/>
    <property type="gene ID" value="FCD_00024080"/>
</dbReference>
<dbReference type="Proteomes" id="UP001187192">
    <property type="component" value="Unassembled WGS sequence"/>
</dbReference>
<evidence type="ECO:0000313" key="2">
    <source>
        <dbReference type="Proteomes" id="UP001187192"/>
    </source>
</evidence>
<accession>A0AA88D9A1</accession>
<reference evidence="1" key="1">
    <citation type="submission" date="2023-07" db="EMBL/GenBank/DDBJ databases">
        <title>draft genome sequence of fig (Ficus carica).</title>
        <authorList>
            <person name="Takahashi T."/>
            <person name="Nishimura K."/>
        </authorList>
    </citation>
    <scope>NUCLEOTIDE SEQUENCE</scope>
</reference>
<protein>
    <submittedName>
        <fullName evidence="1">Uncharacterized protein</fullName>
    </submittedName>
</protein>
<evidence type="ECO:0000313" key="1">
    <source>
        <dbReference type="EMBL" id="GMN47846.1"/>
    </source>
</evidence>
<name>A0AA88D9A1_FICCA</name>
<dbReference type="EMBL" id="BTGU01000026">
    <property type="protein sequence ID" value="GMN47846.1"/>
    <property type="molecule type" value="Genomic_DNA"/>
</dbReference>
<comment type="caution">
    <text evidence="1">The sequence shown here is derived from an EMBL/GenBank/DDBJ whole genome shotgun (WGS) entry which is preliminary data.</text>
</comment>
<proteinExistence type="predicted"/>
<keyword evidence="2" id="KW-1185">Reference proteome</keyword>
<gene>
    <name evidence="1" type="ORF">TIFTF001_017028</name>
</gene>
<dbReference type="AlphaFoldDB" id="A0AA88D9A1"/>
<sequence length="115" mass="12998">MTTPTTTGISNPSLPLHGVAENEAERGNLAQLGPRFYTLQRDHPGQPYGDVAQRWPPCGIMVRNTGYLNPNPVNRYLFKRRMPMLEPYNYTTTSIVVHPIIGLSIDLDRCVDRVF</sequence>
<organism evidence="1 2">
    <name type="scientific">Ficus carica</name>
    <name type="common">Common fig</name>
    <dbReference type="NCBI Taxonomy" id="3494"/>
    <lineage>
        <taxon>Eukaryota</taxon>
        <taxon>Viridiplantae</taxon>
        <taxon>Streptophyta</taxon>
        <taxon>Embryophyta</taxon>
        <taxon>Tracheophyta</taxon>
        <taxon>Spermatophyta</taxon>
        <taxon>Magnoliopsida</taxon>
        <taxon>eudicotyledons</taxon>
        <taxon>Gunneridae</taxon>
        <taxon>Pentapetalae</taxon>
        <taxon>rosids</taxon>
        <taxon>fabids</taxon>
        <taxon>Rosales</taxon>
        <taxon>Moraceae</taxon>
        <taxon>Ficeae</taxon>
        <taxon>Ficus</taxon>
    </lineage>
</organism>